<dbReference type="Proteomes" id="UP000217265">
    <property type="component" value="Chromosome"/>
</dbReference>
<dbReference type="PANTHER" id="PTHR33639">
    <property type="entry name" value="THIOL-DISULFIDE OXIDOREDUCTASE DCC"/>
    <property type="match status" value="1"/>
</dbReference>
<sequence length="147" mass="16923">MTTHVPETALRRTPLLMYDGTCGLCNACVRLLLRIDKAGTLRFAPLQGPTAQAILRERGLPTEDFDSLIFVPDFPRKDGPHWSRTDGVLQVLAELGGVWRVVSWLRVIPRWLRDPLYKVVARLRYRLFGEYRPRPLAKVEWAARFLP</sequence>
<evidence type="ECO:0000313" key="2">
    <source>
        <dbReference type="Proteomes" id="UP000217265"/>
    </source>
</evidence>
<keyword evidence="2" id="KW-1185">Reference proteome</keyword>
<dbReference type="PANTHER" id="PTHR33639:SF2">
    <property type="entry name" value="DUF393 DOMAIN-CONTAINING PROTEIN"/>
    <property type="match status" value="1"/>
</dbReference>
<dbReference type="InterPro" id="IPR007263">
    <property type="entry name" value="DCC1-like"/>
</dbReference>
<reference evidence="1 2" key="1">
    <citation type="submission" date="2017-09" db="EMBL/GenBank/DDBJ databases">
        <title>Complete genome sequence of Verrucomicrobial strain HZ-65, isolated from freshwater.</title>
        <authorList>
            <person name="Choi A."/>
        </authorList>
    </citation>
    <scope>NUCLEOTIDE SEQUENCE [LARGE SCALE GENOMIC DNA]</scope>
    <source>
        <strain evidence="1 2">HZ-65</strain>
    </source>
</reference>
<dbReference type="Pfam" id="PF04134">
    <property type="entry name" value="DCC1-like"/>
    <property type="match status" value="1"/>
</dbReference>
<proteinExistence type="predicted"/>
<dbReference type="GO" id="GO:0015035">
    <property type="term" value="F:protein-disulfide reductase activity"/>
    <property type="evidence" value="ECO:0007669"/>
    <property type="project" value="InterPro"/>
</dbReference>
<organism evidence="1 2">
    <name type="scientific">Nibricoccus aquaticus</name>
    <dbReference type="NCBI Taxonomy" id="2576891"/>
    <lineage>
        <taxon>Bacteria</taxon>
        <taxon>Pseudomonadati</taxon>
        <taxon>Verrucomicrobiota</taxon>
        <taxon>Opitutia</taxon>
        <taxon>Opitutales</taxon>
        <taxon>Opitutaceae</taxon>
        <taxon>Nibricoccus</taxon>
    </lineage>
</organism>
<dbReference type="KEGG" id="vbh:CMV30_07860"/>
<name>A0A290QEW0_9BACT</name>
<gene>
    <name evidence="1" type="ORF">CMV30_07860</name>
</gene>
<dbReference type="RefSeq" id="WP_096055500.1">
    <property type="nucleotide sequence ID" value="NZ_CP023344.1"/>
</dbReference>
<dbReference type="InterPro" id="IPR052927">
    <property type="entry name" value="DCC_oxidoreductase"/>
</dbReference>
<dbReference type="EMBL" id="CP023344">
    <property type="protein sequence ID" value="ATC63868.1"/>
    <property type="molecule type" value="Genomic_DNA"/>
</dbReference>
<protein>
    <submittedName>
        <fullName evidence="1">Thiol-disulfide oxidoreductase</fullName>
    </submittedName>
</protein>
<accession>A0A290QEW0</accession>
<dbReference type="AlphaFoldDB" id="A0A290QEW0"/>
<dbReference type="OrthoDB" id="9785438at2"/>
<evidence type="ECO:0000313" key="1">
    <source>
        <dbReference type="EMBL" id="ATC63868.1"/>
    </source>
</evidence>